<sequence length="388" mass="41961">MNKKLTKIIGLFALLAFGLLLGGTLAYWRIEGSAATTLATGQLKGSLINEYQAESVLYPGGSLNQVISAKNSGDLDMLLRLKVDKMWDDSQLSDEKLHINYNSKYWMDGSDGYYYYKGILEPGEACEEPLCESISLDADASNEYSAKSGKIQATLECLQATSDAVSTWDKTYADLGVEEPKLRSAVPSTVTVTSDKKIEFSPSGEAAMPTFAGLTPGETCTQVVTLKNAYSEDVGFYLSVTGDGSLDKKAADMLSQYTTLTILDNTGKELYKGSAVDSAKAEFELGKAEKGKSNTVTVMLSLDPEMGNEYQKLSGNLQWKFVAQGEDIKEDGNGAVDDNQGKVASGTTGLPKTGDSYVMLIGVSLLLLLTIAAILYIYYRERKSTQTE</sequence>
<dbReference type="EMBL" id="JAJCIS010000014">
    <property type="protein sequence ID" value="MCB7388695.1"/>
    <property type="molecule type" value="Genomic_DNA"/>
</dbReference>
<keyword evidence="1" id="KW-0472">Membrane</keyword>
<accession>A0ABS8DJR9</accession>
<evidence type="ECO:0000313" key="2">
    <source>
        <dbReference type="EMBL" id="MCB7388695.1"/>
    </source>
</evidence>
<feature type="transmembrane region" description="Helical" evidence="1">
    <location>
        <begin position="357"/>
        <end position="379"/>
    </location>
</feature>
<keyword evidence="1" id="KW-0812">Transmembrane</keyword>
<comment type="caution">
    <text evidence="2">The sequence shown here is derived from an EMBL/GenBank/DDBJ whole genome shotgun (WGS) entry which is preliminary data.</text>
</comment>
<organism evidence="2 3">
    <name type="scientific">Bariatricus massiliensis</name>
    <dbReference type="NCBI Taxonomy" id="1745713"/>
    <lineage>
        <taxon>Bacteria</taxon>
        <taxon>Bacillati</taxon>
        <taxon>Bacillota</taxon>
        <taxon>Clostridia</taxon>
        <taxon>Lachnospirales</taxon>
        <taxon>Lachnospiraceae</taxon>
        <taxon>Bariatricus</taxon>
    </lineage>
</organism>
<proteinExistence type="predicted"/>
<name>A0ABS8DJR9_9FIRM</name>
<evidence type="ECO:0000313" key="3">
    <source>
        <dbReference type="Proteomes" id="UP001299546"/>
    </source>
</evidence>
<keyword evidence="1" id="KW-1133">Transmembrane helix</keyword>
<evidence type="ECO:0000256" key="1">
    <source>
        <dbReference type="SAM" id="Phobius"/>
    </source>
</evidence>
<dbReference type="RefSeq" id="WP_066732878.1">
    <property type="nucleotide sequence ID" value="NZ_JAJCIQ010000014.1"/>
</dbReference>
<reference evidence="2 3" key="1">
    <citation type="submission" date="2021-10" db="EMBL/GenBank/DDBJ databases">
        <title>Collection of gut derived symbiotic bacterial strains cultured from healthy donors.</title>
        <authorList>
            <person name="Lin H."/>
            <person name="Littmann E."/>
            <person name="Kohout C."/>
            <person name="Pamer E.G."/>
        </authorList>
    </citation>
    <scope>NUCLEOTIDE SEQUENCE [LARGE SCALE GENOMIC DNA]</scope>
    <source>
        <strain evidence="2 3">DFI.1.165</strain>
    </source>
</reference>
<dbReference type="Proteomes" id="UP001299546">
    <property type="component" value="Unassembled WGS sequence"/>
</dbReference>
<keyword evidence="3" id="KW-1185">Reference proteome</keyword>
<gene>
    <name evidence="2" type="ORF">LIZ65_15510</name>
</gene>
<protein>
    <submittedName>
        <fullName evidence="2">Uncharacterized protein</fullName>
    </submittedName>
</protein>